<evidence type="ECO:0000256" key="1">
    <source>
        <dbReference type="ARBA" id="ARBA00023125"/>
    </source>
</evidence>
<sequence>MMPGASRKPSTTPLATTGGVDRPTRRSAHRTPRRPSSAAPHRSESHSTFTGCLLRRFPASDLVGKPCGRCRVGAWRSDGSTASVTGAVDLPQGDQAVARASSLWKSAPGLTPLPQPDGGAIDRQPHGTDPALLTFELAGGRGGSVVLSIQFHPRRLTMFGAITPTVIGNLTADPELFFSKKGEAGVHFTVACNDRYYDKDAERYKDLPVVFMRCTAWGPLAEHISDSLTRGMTVIAYGRLKQSSYTVKDTGEKRTVMEMTVDVLGPSLQYATAVVTKASRAATVIGEPIDDPWGAAADQTPVSVGAGEQSAPESDDDKPPF</sequence>
<dbReference type="NCBIfam" id="TIGR00621">
    <property type="entry name" value="ssb"/>
    <property type="match status" value="1"/>
</dbReference>
<accession>A0A6G9Y9D7</accession>
<dbReference type="AlphaFoldDB" id="A0A6G9Y9D7"/>
<dbReference type="EMBL" id="CP046172">
    <property type="protein sequence ID" value="QIS09885.1"/>
    <property type="molecule type" value="Genomic_DNA"/>
</dbReference>
<reference evidence="5 6" key="1">
    <citation type="journal article" date="2019" name="ACS Chem. Biol.">
        <title>Identification and Mobilization of a Cryptic Antibiotic Biosynthesis Gene Locus from a Human-Pathogenic Nocardia Isolate.</title>
        <authorList>
            <person name="Herisse M."/>
            <person name="Ishida K."/>
            <person name="Porter J.L."/>
            <person name="Howden B."/>
            <person name="Hertweck C."/>
            <person name="Stinear T.P."/>
            <person name="Pidot S.J."/>
        </authorList>
    </citation>
    <scope>NUCLEOTIDE SEQUENCE [LARGE SCALE GENOMIC DNA]</scope>
    <source>
        <strain evidence="5 6">AUSMDU00012717</strain>
    </source>
</reference>
<organism evidence="5 6">
    <name type="scientific">Nocardia arthritidis</name>
    <dbReference type="NCBI Taxonomy" id="228602"/>
    <lineage>
        <taxon>Bacteria</taxon>
        <taxon>Bacillati</taxon>
        <taxon>Actinomycetota</taxon>
        <taxon>Actinomycetes</taxon>
        <taxon>Mycobacteriales</taxon>
        <taxon>Nocardiaceae</taxon>
        <taxon>Nocardia</taxon>
    </lineage>
</organism>
<proteinExistence type="inferred from homology"/>
<dbReference type="InterPro" id="IPR011344">
    <property type="entry name" value="ssDNA-bd"/>
</dbReference>
<dbReference type="KEGG" id="nah:F5544_09925"/>
<dbReference type="SUPFAM" id="SSF50249">
    <property type="entry name" value="Nucleic acid-binding proteins"/>
    <property type="match status" value="1"/>
</dbReference>
<feature type="region of interest" description="Disordered" evidence="4">
    <location>
        <begin position="1"/>
        <end position="47"/>
    </location>
</feature>
<dbReference type="Gene3D" id="2.40.50.140">
    <property type="entry name" value="Nucleic acid-binding proteins"/>
    <property type="match status" value="1"/>
</dbReference>
<dbReference type="CDD" id="cd04496">
    <property type="entry name" value="SSB_OBF"/>
    <property type="match status" value="1"/>
</dbReference>
<dbReference type="HAMAP" id="MF_00984">
    <property type="entry name" value="SSB"/>
    <property type="match status" value="1"/>
</dbReference>
<evidence type="ECO:0000256" key="4">
    <source>
        <dbReference type="SAM" id="MobiDB-lite"/>
    </source>
</evidence>
<gene>
    <name evidence="5" type="primary">ssb</name>
    <name evidence="5" type="ORF">F5544_09925</name>
</gene>
<comment type="caution">
    <text evidence="2">Lacks conserved residue(s) required for the propagation of feature annotation.</text>
</comment>
<comment type="subunit">
    <text evidence="2">Homotetramer.</text>
</comment>
<dbReference type="PROSITE" id="PS50935">
    <property type="entry name" value="SSB"/>
    <property type="match status" value="1"/>
</dbReference>
<dbReference type="InterPro" id="IPR012340">
    <property type="entry name" value="NA-bd_OB-fold"/>
</dbReference>
<protein>
    <recommendedName>
        <fullName evidence="2 3">Single-stranded DNA-binding protein</fullName>
        <shortName evidence="2">SSB</shortName>
    </recommendedName>
</protein>
<dbReference type="Pfam" id="PF00436">
    <property type="entry name" value="SSB"/>
    <property type="match status" value="1"/>
</dbReference>
<evidence type="ECO:0000256" key="3">
    <source>
        <dbReference type="RuleBase" id="RU000524"/>
    </source>
</evidence>
<evidence type="ECO:0000256" key="2">
    <source>
        <dbReference type="HAMAP-Rule" id="MF_00984"/>
    </source>
</evidence>
<dbReference type="GO" id="GO:0003697">
    <property type="term" value="F:single-stranded DNA binding"/>
    <property type="evidence" value="ECO:0007669"/>
    <property type="project" value="UniProtKB-UniRule"/>
</dbReference>
<keyword evidence="1 2" id="KW-0238">DNA-binding</keyword>
<feature type="region of interest" description="Disordered" evidence="4">
    <location>
        <begin position="289"/>
        <end position="321"/>
    </location>
</feature>
<name>A0A6G9Y9D7_9NOCA</name>
<dbReference type="Proteomes" id="UP000503540">
    <property type="component" value="Chromosome"/>
</dbReference>
<evidence type="ECO:0000313" key="6">
    <source>
        <dbReference type="Proteomes" id="UP000503540"/>
    </source>
</evidence>
<keyword evidence="6" id="KW-1185">Reference proteome</keyword>
<dbReference type="GO" id="GO:0006260">
    <property type="term" value="P:DNA replication"/>
    <property type="evidence" value="ECO:0007669"/>
    <property type="project" value="InterPro"/>
</dbReference>
<dbReference type="InterPro" id="IPR000424">
    <property type="entry name" value="Primosome_PriB/ssb"/>
</dbReference>
<evidence type="ECO:0000313" key="5">
    <source>
        <dbReference type="EMBL" id="QIS09885.1"/>
    </source>
</evidence>